<dbReference type="EMBL" id="CP103423">
    <property type="protein sequence ID" value="UWD34069.1"/>
    <property type="molecule type" value="Genomic_DNA"/>
</dbReference>
<dbReference type="SUPFAM" id="SSF57829">
    <property type="entry name" value="Zn-binding ribosomal proteins"/>
    <property type="match status" value="1"/>
</dbReference>
<dbReference type="RefSeq" id="WP_027123093.1">
    <property type="nucleotide sequence ID" value="NZ_CP103423.1"/>
</dbReference>
<evidence type="ECO:0000256" key="2">
    <source>
        <dbReference type="ARBA" id="ARBA00022980"/>
    </source>
</evidence>
<dbReference type="InterPro" id="IPR011332">
    <property type="entry name" value="Ribosomal_zn-bd"/>
</dbReference>
<evidence type="ECO:0000256" key="1">
    <source>
        <dbReference type="ARBA" id="ARBA00007596"/>
    </source>
</evidence>
<protein>
    <recommendedName>
        <fullName evidence="4 5">Large ribosomal subunit protein bL33</fullName>
    </recommendedName>
</protein>
<keyword evidence="3 5" id="KW-0687">Ribonucleoprotein</keyword>
<name>A0ABY5TTS6_9BACT</name>
<dbReference type="NCBIfam" id="TIGR01023">
    <property type="entry name" value="rpmG_bact"/>
    <property type="match status" value="1"/>
</dbReference>
<evidence type="ECO:0000256" key="5">
    <source>
        <dbReference type="HAMAP-Rule" id="MF_00294"/>
    </source>
</evidence>
<dbReference type="Gene3D" id="2.20.28.120">
    <property type="entry name" value="Ribosomal protein L33"/>
    <property type="match status" value="1"/>
</dbReference>
<dbReference type="NCBIfam" id="NF001764">
    <property type="entry name" value="PRK00504.1"/>
    <property type="match status" value="1"/>
</dbReference>
<dbReference type="GO" id="GO:0005840">
    <property type="term" value="C:ribosome"/>
    <property type="evidence" value="ECO:0007669"/>
    <property type="project" value="UniProtKB-KW"/>
</dbReference>
<gene>
    <name evidence="5 6" type="primary">rpmG</name>
    <name evidence="6" type="ORF">NX772_03105</name>
</gene>
<organism evidence="6 7">
    <name type="scientific">Mesomycoplasma molare</name>
    <dbReference type="NCBI Taxonomy" id="171288"/>
    <lineage>
        <taxon>Bacteria</taxon>
        <taxon>Bacillati</taxon>
        <taxon>Mycoplasmatota</taxon>
        <taxon>Mycoplasmoidales</taxon>
        <taxon>Metamycoplasmataceae</taxon>
        <taxon>Mesomycoplasma</taxon>
    </lineage>
</organism>
<dbReference type="Pfam" id="PF00471">
    <property type="entry name" value="Ribosomal_L33"/>
    <property type="match status" value="1"/>
</dbReference>
<evidence type="ECO:0000256" key="3">
    <source>
        <dbReference type="ARBA" id="ARBA00023274"/>
    </source>
</evidence>
<evidence type="ECO:0000313" key="6">
    <source>
        <dbReference type="EMBL" id="UWD34069.1"/>
    </source>
</evidence>
<dbReference type="InterPro" id="IPR001705">
    <property type="entry name" value="Ribosomal_bL33"/>
</dbReference>
<reference evidence="6" key="1">
    <citation type="submission" date="2022-08" db="EMBL/GenBank/DDBJ databases">
        <title>Complete genome sequence of Mycoplasma molare type strain H 542.</title>
        <authorList>
            <person name="Spergser J."/>
        </authorList>
    </citation>
    <scope>NUCLEOTIDE SEQUENCE</scope>
    <source>
        <strain evidence="6">H 542</strain>
    </source>
</reference>
<sequence length="47" mass="5563">MSKEKITLACEICKAKNYVKNKSITERLFVKKFCKKCNVQTLHKEEK</sequence>
<evidence type="ECO:0000256" key="4">
    <source>
        <dbReference type="ARBA" id="ARBA00035176"/>
    </source>
</evidence>
<dbReference type="InterPro" id="IPR038584">
    <property type="entry name" value="Ribosomal_bL33_sf"/>
</dbReference>
<proteinExistence type="inferred from homology"/>
<dbReference type="HAMAP" id="MF_00294">
    <property type="entry name" value="Ribosomal_bL33"/>
    <property type="match status" value="1"/>
</dbReference>
<accession>A0ABY5TTS6</accession>
<dbReference type="Proteomes" id="UP001058364">
    <property type="component" value="Chromosome"/>
</dbReference>
<comment type="similarity">
    <text evidence="1 5">Belongs to the bacterial ribosomal protein bL33 family.</text>
</comment>
<keyword evidence="2 5" id="KW-0689">Ribosomal protein</keyword>
<evidence type="ECO:0000313" key="7">
    <source>
        <dbReference type="Proteomes" id="UP001058364"/>
    </source>
</evidence>
<keyword evidence="7" id="KW-1185">Reference proteome</keyword>